<dbReference type="EMBL" id="AP013353">
    <property type="protein sequence ID" value="BAP01038.1"/>
    <property type="molecule type" value="Genomic_DNA"/>
</dbReference>
<dbReference type="RefSeq" id="WP_041103055.1">
    <property type="nucleotide sequence ID" value="NZ_AP013353.1"/>
</dbReference>
<dbReference type="InterPro" id="IPR046342">
    <property type="entry name" value="CBS_dom_sf"/>
</dbReference>
<dbReference type="Pfam" id="PF00571">
    <property type="entry name" value="CBS"/>
    <property type="match status" value="1"/>
</dbReference>
<evidence type="ECO:0000259" key="10">
    <source>
        <dbReference type="PROSITE" id="PS51371"/>
    </source>
</evidence>
<reference evidence="11" key="2">
    <citation type="journal article" date="2014" name="Genome Announc.">
        <title>Complete Genome Sequence of Mycoplasma californicum Strain HAZ160_1 from Bovine Mastitic Milk in Japan.</title>
        <authorList>
            <person name="Hata E."/>
            <person name="Murakami K."/>
        </authorList>
    </citation>
    <scope>NUCLEOTIDE SEQUENCE</scope>
    <source>
        <strain evidence="11">HAZ160_1</strain>
    </source>
</reference>
<reference evidence="11" key="1">
    <citation type="journal article" date="2014" name="Appl. Environ. Microbiol.">
        <title>Molecular Epidemiology of Cases of Mycoplasma californicum Infection in Japan.</title>
        <authorList>
            <person name="Hata E."/>
            <person name="Suzuki K."/>
            <person name="Hanyu H."/>
            <person name="Itoh M."/>
            <person name="Higuchi H."/>
            <person name="Kobayashi H."/>
        </authorList>
    </citation>
    <scope>NUCLEOTIDE SEQUENCE</scope>
    <source>
        <strain evidence="11">HAZ160_1</strain>
    </source>
</reference>
<evidence type="ECO:0000256" key="6">
    <source>
        <dbReference type="ARBA" id="ARBA00022989"/>
    </source>
</evidence>
<sequence length="481" mass="54076">MNESQDNQVKNLIKKTVISKDIKATRALIDEHPYADIASALGELSNDEQLTFLRMLKTDDAAEVFSYLETEQQTQLALSFTEEWGMKLLQELQSDELADVLEELPANVTSKIIAYTPQDKRNEINRILSYGEDEVGSIMSVDISYIQNTYTCEQALFKIRRDYSKNKAELVHYYYVVSPSQQLLGVLTLEEIVFAKPDAKIDDIYSPVTSISANEKQEQAAKIFSEHDMSVLPVTNNDNRLIGMITSDDVIDVINEAATEDLYKMAGISAKSSDPDDYLKTPWYTLLKSRILWAVLILLFSSIIEIASFFLFKQSGTEFLKISNSVSLLIAFVIFIPTITTGIRNAVAQTNITVKRALTMDLIEHKHIKKVLTKETFVGFMIGLILALINVVKLSLFLLSTGDLTQNVIKSWTIIISISLSLIVAMTLLQFLSAVVPIMYFKRKKDPSNSSLVFLQSIAELITILIIFAIFIIATQIVAYI</sequence>
<keyword evidence="6 9" id="KW-1133">Transmembrane helix</keyword>
<evidence type="ECO:0000256" key="1">
    <source>
        <dbReference type="ARBA" id="ARBA00004141"/>
    </source>
</evidence>
<reference evidence="11" key="4">
    <citation type="submission" date="2024-06" db="EMBL/GenBank/DDBJ databases">
        <authorList>
            <consortium name="Mycoplasma californicum genome sequencing consortium"/>
            <person name="Hata E."/>
            <person name="Tanaka K."/>
            <person name="Tamamura Y."/>
        </authorList>
    </citation>
    <scope>NUCLEOTIDE SEQUENCE</scope>
    <source>
        <strain evidence="11">HAZ160_1</strain>
    </source>
</reference>
<dbReference type="SUPFAM" id="SSF158791">
    <property type="entry name" value="MgtE N-terminal domain-like"/>
    <property type="match status" value="1"/>
</dbReference>
<comment type="similarity">
    <text evidence="2 9">Belongs to the SLC41A transporter family.</text>
</comment>
<keyword evidence="4 9" id="KW-0812">Transmembrane</keyword>
<accession>A0AAT9F7Z9</accession>
<dbReference type="SUPFAM" id="SSF54631">
    <property type="entry name" value="CBS-domain pair"/>
    <property type="match status" value="1"/>
</dbReference>
<keyword evidence="9" id="KW-0479">Metal-binding</keyword>
<keyword evidence="5 9" id="KW-0460">Magnesium</keyword>
<feature type="transmembrane region" description="Helical" evidence="9">
    <location>
        <begin position="453"/>
        <end position="479"/>
    </location>
</feature>
<keyword evidence="7 9" id="KW-0472">Membrane</keyword>
<dbReference type="Gene3D" id="1.10.357.20">
    <property type="entry name" value="SLC41 divalent cation transporters, integral membrane domain"/>
    <property type="match status" value="1"/>
</dbReference>
<evidence type="ECO:0000256" key="9">
    <source>
        <dbReference type="RuleBase" id="RU362011"/>
    </source>
</evidence>
<dbReference type="NCBIfam" id="TIGR00400">
    <property type="entry name" value="mgtE"/>
    <property type="match status" value="1"/>
</dbReference>
<comment type="function">
    <text evidence="9">Acts as a magnesium transporter.</text>
</comment>
<feature type="transmembrane region" description="Helical" evidence="9">
    <location>
        <begin position="324"/>
        <end position="347"/>
    </location>
</feature>
<dbReference type="PANTHER" id="PTHR43773:SF1">
    <property type="entry name" value="MAGNESIUM TRANSPORTER MGTE"/>
    <property type="match status" value="1"/>
</dbReference>
<dbReference type="SMART" id="SM00116">
    <property type="entry name" value="CBS"/>
    <property type="match status" value="2"/>
</dbReference>
<dbReference type="InterPro" id="IPR000644">
    <property type="entry name" value="CBS_dom"/>
</dbReference>
<dbReference type="Pfam" id="PF01769">
    <property type="entry name" value="MgtE"/>
    <property type="match status" value="1"/>
</dbReference>
<dbReference type="KEGG" id="mcm:MCAL160_0472"/>
<keyword evidence="8" id="KW-0129">CBS domain</keyword>
<gene>
    <name evidence="11" type="primary">mgtE</name>
    <name evidence="11" type="ORF">MCAL160_0472</name>
</gene>
<comment type="subunit">
    <text evidence="9">Homodimer.</text>
</comment>
<name>A0AAT9F7Z9_9BACT</name>
<dbReference type="SMART" id="SM00924">
    <property type="entry name" value="MgtE_N"/>
    <property type="match status" value="1"/>
</dbReference>
<feature type="transmembrane region" description="Helical" evidence="9">
    <location>
        <begin position="291"/>
        <end position="312"/>
    </location>
</feature>
<dbReference type="CDD" id="cd04606">
    <property type="entry name" value="CBS_pair_Mg_transporter"/>
    <property type="match status" value="1"/>
</dbReference>
<dbReference type="GO" id="GO:0046872">
    <property type="term" value="F:metal ion binding"/>
    <property type="evidence" value="ECO:0007669"/>
    <property type="project" value="UniProtKB-KW"/>
</dbReference>
<dbReference type="Gene3D" id="3.10.580.10">
    <property type="entry name" value="CBS-domain"/>
    <property type="match status" value="1"/>
</dbReference>
<evidence type="ECO:0000256" key="4">
    <source>
        <dbReference type="ARBA" id="ARBA00022692"/>
    </source>
</evidence>
<dbReference type="SUPFAM" id="SSF161093">
    <property type="entry name" value="MgtE membrane domain-like"/>
    <property type="match status" value="1"/>
</dbReference>
<dbReference type="GO" id="GO:0005886">
    <property type="term" value="C:plasma membrane"/>
    <property type="evidence" value="ECO:0007669"/>
    <property type="project" value="UniProtKB-SubCell"/>
</dbReference>
<evidence type="ECO:0000256" key="7">
    <source>
        <dbReference type="ARBA" id="ARBA00023136"/>
    </source>
</evidence>
<dbReference type="InterPro" id="IPR006667">
    <property type="entry name" value="SLC41_membr_dom"/>
</dbReference>
<dbReference type="Gene3D" id="1.25.60.10">
    <property type="entry name" value="MgtE N-terminal domain-like"/>
    <property type="match status" value="1"/>
</dbReference>
<protein>
    <recommendedName>
        <fullName evidence="9">Magnesium transporter MgtE</fullName>
    </recommendedName>
</protein>
<dbReference type="InterPro" id="IPR036739">
    <property type="entry name" value="SLC41_membr_dom_sf"/>
</dbReference>
<dbReference type="PROSITE" id="PS51371">
    <property type="entry name" value="CBS"/>
    <property type="match status" value="1"/>
</dbReference>
<dbReference type="Pfam" id="PF03448">
    <property type="entry name" value="MgtE_N"/>
    <property type="match status" value="1"/>
</dbReference>
<evidence type="ECO:0000256" key="8">
    <source>
        <dbReference type="PROSITE-ProRule" id="PRU00703"/>
    </source>
</evidence>
<evidence type="ECO:0000256" key="2">
    <source>
        <dbReference type="ARBA" id="ARBA00009749"/>
    </source>
</evidence>
<organism evidence="11">
    <name type="scientific">Mycoplasmopsis californica HAZ160_1</name>
    <dbReference type="NCBI Taxonomy" id="1397850"/>
    <lineage>
        <taxon>Bacteria</taxon>
        <taxon>Bacillati</taxon>
        <taxon>Mycoplasmatota</taxon>
        <taxon>Mycoplasmoidales</taxon>
        <taxon>Metamycoplasmataceae</taxon>
        <taxon>Mycoplasmopsis</taxon>
    </lineage>
</organism>
<keyword evidence="3 9" id="KW-0813">Transport</keyword>
<dbReference type="InterPro" id="IPR038076">
    <property type="entry name" value="MgtE_N_sf"/>
</dbReference>
<dbReference type="AlphaFoldDB" id="A0AAT9F7Z9"/>
<dbReference type="PANTHER" id="PTHR43773">
    <property type="entry name" value="MAGNESIUM TRANSPORTER MGTE"/>
    <property type="match status" value="1"/>
</dbReference>
<reference evidence="11" key="3">
    <citation type="journal article" date="2019" name="Vet. Microbiol.">
        <title>Mutations associated with change of susceptibility to lincosamides and/or macrolides in field and laboratory-derived Mycoplasma californicum strains in Japan, and development of a rapid detection method for these mutations.</title>
        <authorList>
            <person name="Hata E."/>
            <person name="Nagai K."/>
            <person name="Murakami K."/>
        </authorList>
    </citation>
    <scope>NUCLEOTIDE SEQUENCE</scope>
    <source>
        <strain evidence="11">HAZ160_1</strain>
    </source>
</reference>
<feature type="transmembrane region" description="Helical" evidence="9">
    <location>
        <begin position="377"/>
        <end position="400"/>
    </location>
</feature>
<proteinExistence type="inferred from homology"/>
<dbReference type="InterPro" id="IPR006668">
    <property type="entry name" value="Mg_transptr_MgtE_intracell_dom"/>
</dbReference>
<keyword evidence="9" id="KW-1003">Cell membrane</keyword>
<comment type="subcellular location">
    <subcellularLocation>
        <location evidence="9">Cell membrane</location>
        <topology evidence="9">Multi-pass membrane protein</topology>
    </subcellularLocation>
    <subcellularLocation>
        <location evidence="1">Membrane</location>
        <topology evidence="1">Multi-pass membrane protein</topology>
    </subcellularLocation>
</comment>
<feature type="domain" description="CBS" evidence="10">
    <location>
        <begin position="204"/>
        <end position="262"/>
    </location>
</feature>
<evidence type="ECO:0000256" key="3">
    <source>
        <dbReference type="ARBA" id="ARBA00022448"/>
    </source>
</evidence>
<feature type="transmembrane region" description="Helical" evidence="9">
    <location>
        <begin position="412"/>
        <end position="441"/>
    </location>
</feature>
<dbReference type="InterPro" id="IPR006669">
    <property type="entry name" value="MgtE_transporter"/>
</dbReference>
<dbReference type="GO" id="GO:0015095">
    <property type="term" value="F:magnesium ion transmembrane transporter activity"/>
    <property type="evidence" value="ECO:0007669"/>
    <property type="project" value="UniProtKB-UniRule"/>
</dbReference>
<evidence type="ECO:0000313" key="11">
    <source>
        <dbReference type="EMBL" id="BAP01038.1"/>
    </source>
</evidence>
<evidence type="ECO:0000256" key="5">
    <source>
        <dbReference type="ARBA" id="ARBA00022842"/>
    </source>
</evidence>